<feature type="transmembrane region" description="Helical" evidence="8">
    <location>
        <begin position="256"/>
        <end position="274"/>
    </location>
</feature>
<dbReference type="InterPro" id="IPR005829">
    <property type="entry name" value="Sugar_transporter_CS"/>
</dbReference>
<evidence type="ECO:0000256" key="1">
    <source>
        <dbReference type="ARBA" id="ARBA00004651"/>
    </source>
</evidence>
<dbReference type="PATRIC" id="fig|1114960.4.peg.344"/>
<feature type="transmembrane region" description="Helical" evidence="8">
    <location>
        <begin position="21"/>
        <end position="39"/>
    </location>
</feature>
<sequence length="414" mass="42844">MRLANIVGIMRTRDAALPREIWVLVVASFVIALGFGLVAPALPQFARSFDVGVTAATVVVSSFAAMRLLFAPASGSLVQKLGERPVYITGLLIVALSTGACAFAASYWQLLVFRALGGIGSTMFTVSALGLLVRIAPPDARGRVSGLYATSFLMGNILGPLFGGALIGLGLRAPFLIYAVALLVAASVVGISLRSSELARPDSGDGVPVMRLRDALRSPVYRAALGSNFANGWVVFGVRVAMVPLFVVEALDEGEAFAGVALTAFAVGNALVLIKSGKLSDRFGRRPFVLAGLVVCGVSTIAMGFTESVVWFLITSFVAGMGSGLSNPSQQAAVADVVGSKARGGPVLATFQMVADVGAVIGPVAAGFLADRLSYSTAFAVTGVIMLAATLPWFVVGRPRVVEQATQVTDDTAR</sequence>
<evidence type="ECO:0000256" key="6">
    <source>
        <dbReference type="ARBA" id="ARBA00022989"/>
    </source>
</evidence>
<dbReference type="CDD" id="cd17325">
    <property type="entry name" value="MFS_MdtG_SLC18_like"/>
    <property type="match status" value="1"/>
</dbReference>
<dbReference type="AlphaFoldDB" id="H0JL97"/>
<feature type="transmembrane region" description="Helical" evidence="8">
    <location>
        <begin position="111"/>
        <end position="133"/>
    </location>
</feature>
<feature type="transmembrane region" description="Helical" evidence="8">
    <location>
        <begin position="309"/>
        <end position="326"/>
    </location>
</feature>
<dbReference type="EMBL" id="AHBW01000026">
    <property type="protein sequence ID" value="EHK86432.1"/>
    <property type="molecule type" value="Genomic_DNA"/>
</dbReference>
<dbReference type="PRINTS" id="PR01035">
    <property type="entry name" value="TCRTETA"/>
</dbReference>
<evidence type="ECO:0000313" key="11">
    <source>
        <dbReference type="Proteomes" id="UP000005064"/>
    </source>
</evidence>
<dbReference type="InterPro" id="IPR036259">
    <property type="entry name" value="MFS_trans_sf"/>
</dbReference>
<reference evidence="10 11" key="1">
    <citation type="submission" date="2011-12" db="EMBL/GenBank/DDBJ databases">
        <authorList>
            <person name="Kriszt B."/>
            <person name="Tancsics A."/>
            <person name="Cserhati M."/>
            <person name="Toth A."/>
            <person name="Nagy I."/>
            <person name="Horvath B."/>
            <person name="Tamura T."/>
            <person name="Kukolya J."/>
            <person name="Szoboszlay S."/>
        </authorList>
    </citation>
    <scope>NUCLEOTIDE SEQUENCE [LARGE SCALE GENOMIC DNA]</scope>
    <source>
        <strain evidence="10 11">AK37</strain>
    </source>
</reference>
<comment type="subcellular location">
    <subcellularLocation>
        <location evidence="1">Cell membrane</location>
        <topology evidence="1">Multi-pass membrane protein</topology>
    </subcellularLocation>
</comment>
<feature type="transmembrane region" description="Helical" evidence="8">
    <location>
        <begin position="375"/>
        <end position="396"/>
    </location>
</feature>
<feature type="transmembrane region" description="Helical" evidence="8">
    <location>
        <begin position="85"/>
        <end position="105"/>
    </location>
</feature>
<name>H0JL97_9NOCA</name>
<keyword evidence="3" id="KW-0813">Transport</keyword>
<evidence type="ECO:0000256" key="7">
    <source>
        <dbReference type="ARBA" id="ARBA00023136"/>
    </source>
</evidence>
<evidence type="ECO:0000256" key="5">
    <source>
        <dbReference type="ARBA" id="ARBA00022692"/>
    </source>
</evidence>
<keyword evidence="4" id="KW-1003">Cell membrane</keyword>
<dbReference type="PROSITE" id="PS00216">
    <property type="entry name" value="SUGAR_TRANSPORT_1"/>
    <property type="match status" value="1"/>
</dbReference>
<keyword evidence="6 8" id="KW-1133">Transmembrane helix</keyword>
<feature type="transmembrane region" description="Helical" evidence="8">
    <location>
        <begin position="175"/>
        <end position="193"/>
    </location>
</feature>
<feature type="transmembrane region" description="Helical" evidence="8">
    <location>
        <begin position="51"/>
        <end position="73"/>
    </location>
</feature>
<feature type="transmembrane region" description="Helical" evidence="8">
    <location>
        <begin position="220"/>
        <end position="244"/>
    </location>
</feature>
<evidence type="ECO:0000259" key="9">
    <source>
        <dbReference type="PROSITE" id="PS50850"/>
    </source>
</evidence>
<feature type="transmembrane region" description="Helical" evidence="8">
    <location>
        <begin position="347"/>
        <end position="369"/>
    </location>
</feature>
<accession>H0JL97</accession>
<feature type="transmembrane region" description="Helical" evidence="8">
    <location>
        <begin position="286"/>
        <end position="303"/>
    </location>
</feature>
<dbReference type="InterPro" id="IPR001958">
    <property type="entry name" value="Tet-R_TetA/multi-R_MdtG-like"/>
</dbReference>
<dbReference type="InterPro" id="IPR050171">
    <property type="entry name" value="MFS_Transporters"/>
</dbReference>
<proteinExistence type="inferred from homology"/>
<organism evidence="10 11">
    <name type="scientific">Rhodococcus pyridinivorans AK37</name>
    <dbReference type="NCBI Taxonomy" id="1114960"/>
    <lineage>
        <taxon>Bacteria</taxon>
        <taxon>Bacillati</taxon>
        <taxon>Actinomycetota</taxon>
        <taxon>Actinomycetes</taxon>
        <taxon>Mycobacteriales</taxon>
        <taxon>Nocardiaceae</taxon>
        <taxon>Rhodococcus</taxon>
    </lineage>
</organism>
<gene>
    <name evidence="10" type="ORF">AK37_01762</name>
</gene>
<comment type="caution">
    <text evidence="10">The sequence shown here is derived from an EMBL/GenBank/DDBJ whole genome shotgun (WGS) entry which is preliminary data.</text>
</comment>
<comment type="similarity">
    <text evidence="2">Belongs to the major facilitator superfamily. TCR/Tet family.</text>
</comment>
<protein>
    <submittedName>
        <fullName evidence="10">MFS transporter</fullName>
    </submittedName>
</protein>
<dbReference type="InterPro" id="IPR020846">
    <property type="entry name" value="MFS_dom"/>
</dbReference>
<dbReference type="PROSITE" id="PS50850">
    <property type="entry name" value="MFS"/>
    <property type="match status" value="1"/>
</dbReference>
<keyword evidence="5 8" id="KW-0812">Transmembrane</keyword>
<dbReference type="Proteomes" id="UP000005064">
    <property type="component" value="Unassembled WGS sequence"/>
</dbReference>
<evidence type="ECO:0000256" key="4">
    <source>
        <dbReference type="ARBA" id="ARBA00022475"/>
    </source>
</evidence>
<dbReference type="Gene3D" id="1.20.1250.20">
    <property type="entry name" value="MFS general substrate transporter like domains"/>
    <property type="match status" value="2"/>
</dbReference>
<dbReference type="SUPFAM" id="SSF103473">
    <property type="entry name" value="MFS general substrate transporter"/>
    <property type="match status" value="1"/>
</dbReference>
<evidence type="ECO:0000256" key="3">
    <source>
        <dbReference type="ARBA" id="ARBA00022448"/>
    </source>
</evidence>
<dbReference type="Pfam" id="PF07690">
    <property type="entry name" value="MFS_1"/>
    <property type="match status" value="1"/>
</dbReference>
<evidence type="ECO:0000313" key="10">
    <source>
        <dbReference type="EMBL" id="EHK86432.1"/>
    </source>
</evidence>
<feature type="domain" description="Major facilitator superfamily (MFS) profile" evidence="9">
    <location>
        <begin position="20"/>
        <end position="400"/>
    </location>
</feature>
<dbReference type="GO" id="GO:0005886">
    <property type="term" value="C:plasma membrane"/>
    <property type="evidence" value="ECO:0007669"/>
    <property type="project" value="UniProtKB-SubCell"/>
</dbReference>
<dbReference type="GO" id="GO:0022857">
    <property type="term" value="F:transmembrane transporter activity"/>
    <property type="evidence" value="ECO:0007669"/>
    <property type="project" value="InterPro"/>
</dbReference>
<keyword evidence="7 8" id="KW-0472">Membrane</keyword>
<dbReference type="InterPro" id="IPR011701">
    <property type="entry name" value="MFS"/>
</dbReference>
<feature type="transmembrane region" description="Helical" evidence="8">
    <location>
        <begin position="145"/>
        <end position="169"/>
    </location>
</feature>
<evidence type="ECO:0000256" key="2">
    <source>
        <dbReference type="ARBA" id="ARBA00007520"/>
    </source>
</evidence>
<evidence type="ECO:0000256" key="8">
    <source>
        <dbReference type="SAM" id="Phobius"/>
    </source>
</evidence>
<dbReference type="PANTHER" id="PTHR23517">
    <property type="entry name" value="RESISTANCE PROTEIN MDTM, PUTATIVE-RELATED-RELATED"/>
    <property type="match status" value="1"/>
</dbReference>